<organism evidence="2 3">
    <name type="scientific">Tetranychus urticae</name>
    <name type="common">Two-spotted spider mite</name>
    <dbReference type="NCBI Taxonomy" id="32264"/>
    <lineage>
        <taxon>Eukaryota</taxon>
        <taxon>Metazoa</taxon>
        <taxon>Ecdysozoa</taxon>
        <taxon>Arthropoda</taxon>
        <taxon>Chelicerata</taxon>
        <taxon>Arachnida</taxon>
        <taxon>Acari</taxon>
        <taxon>Acariformes</taxon>
        <taxon>Trombidiformes</taxon>
        <taxon>Prostigmata</taxon>
        <taxon>Eleutherengona</taxon>
        <taxon>Raphignathae</taxon>
        <taxon>Tetranychoidea</taxon>
        <taxon>Tetranychidae</taxon>
        <taxon>Tetranychus</taxon>
    </lineage>
</organism>
<dbReference type="EMBL" id="CAEY01001617">
    <property type="status" value="NOT_ANNOTATED_CDS"/>
    <property type="molecule type" value="Genomic_DNA"/>
</dbReference>
<keyword evidence="1" id="KW-0472">Membrane</keyword>
<accession>T1L644</accession>
<keyword evidence="3" id="KW-1185">Reference proteome</keyword>
<dbReference type="Proteomes" id="UP000015104">
    <property type="component" value="Unassembled WGS sequence"/>
</dbReference>
<protein>
    <submittedName>
        <fullName evidence="2">Uncharacterized protein</fullName>
    </submittedName>
</protein>
<dbReference type="HOGENOM" id="CLU_2674291_0_0_1"/>
<keyword evidence="1" id="KW-0812">Transmembrane</keyword>
<reference evidence="2" key="2">
    <citation type="submission" date="2015-06" db="UniProtKB">
        <authorList>
            <consortium name="EnsemblMetazoa"/>
        </authorList>
    </citation>
    <scope>IDENTIFICATION</scope>
</reference>
<name>T1L644_TETUR</name>
<dbReference type="AlphaFoldDB" id="T1L644"/>
<evidence type="ECO:0000313" key="2">
    <source>
        <dbReference type="EnsemblMetazoa" id="tetur611g00010.1"/>
    </source>
</evidence>
<keyword evidence="1" id="KW-1133">Transmembrane helix</keyword>
<evidence type="ECO:0000256" key="1">
    <source>
        <dbReference type="SAM" id="Phobius"/>
    </source>
</evidence>
<feature type="transmembrane region" description="Helical" evidence="1">
    <location>
        <begin position="6"/>
        <end position="27"/>
    </location>
</feature>
<sequence length="75" mass="8628">MDAAKLVIVDLLVVFIPFASIPLNMYLEMSKKTSENQVTHLMISLLIRIYSKGKIFLSFKRIISNHQSKITFLND</sequence>
<reference evidence="3" key="1">
    <citation type="submission" date="2011-08" db="EMBL/GenBank/DDBJ databases">
        <authorList>
            <person name="Rombauts S."/>
        </authorList>
    </citation>
    <scope>NUCLEOTIDE SEQUENCE</scope>
    <source>
        <strain evidence="3">London</strain>
    </source>
</reference>
<dbReference type="EnsemblMetazoa" id="tetur611g00010.1">
    <property type="protein sequence ID" value="tetur611g00010.1"/>
    <property type="gene ID" value="tetur611g00010"/>
</dbReference>
<evidence type="ECO:0000313" key="3">
    <source>
        <dbReference type="Proteomes" id="UP000015104"/>
    </source>
</evidence>
<proteinExistence type="predicted"/>